<proteinExistence type="predicted"/>
<dbReference type="Pfam" id="PF07870">
    <property type="entry name" value="DUF1657"/>
    <property type="match status" value="1"/>
</dbReference>
<dbReference type="InterPro" id="IPR012452">
    <property type="entry name" value="DUF1657"/>
</dbReference>
<name>A0A2V3W6R9_9BACI</name>
<evidence type="ECO:0000313" key="2">
    <source>
        <dbReference type="Proteomes" id="UP000247978"/>
    </source>
</evidence>
<dbReference type="EMBL" id="QJJQ01000002">
    <property type="protein sequence ID" value="PXW89276.1"/>
    <property type="molecule type" value="Genomic_DNA"/>
</dbReference>
<organism evidence="1 2">
    <name type="scientific">Pseudogracilibacillus auburnensis</name>
    <dbReference type="NCBI Taxonomy" id="1494959"/>
    <lineage>
        <taxon>Bacteria</taxon>
        <taxon>Bacillati</taxon>
        <taxon>Bacillota</taxon>
        <taxon>Bacilli</taxon>
        <taxon>Bacillales</taxon>
        <taxon>Bacillaceae</taxon>
        <taxon>Pseudogracilibacillus</taxon>
    </lineage>
</organism>
<dbReference type="Proteomes" id="UP000247978">
    <property type="component" value="Unassembled WGS sequence"/>
</dbReference>
<comment type="caution">
    <text evidence="1">The sequence shown here is derived from an EMBL/GenBank/DDBJ whole genome shotgun (WGS) entry which is preliminary data.</text>
</comment>
<evidence type="ECO:0000313" key="1">
    <source>
        <dbReference type="EMBL" id="PXW89276.1"/>
    </source>
</evidence>
<sequence>MTVGANVKGCYFTIKQAGAILEQLAVKTNTDEAREAFLKAQEILSEVAVDLEKQVLFLAKEEPQYK</sequence>
<gene>
    <name evidence="1" type="ORF">DFR56_10252</name>
</gene>
<dbReference type="RefSeq" id="WP_110394017.1">
    <property type="nucleotide sequence ID" value="NZ_JADIJL010000013.1"/>
</dbReference>
<reference evidence="1 2" key="1">
    <citation type="submission" date="2018-05" db="EMBL/GenBank/DDBJ databases">
        <title>Genomic Encyclopedia of Type Strains, Phase IV (KMG-IV): sequencing the most valuable type-strain genomes for metagenomic binning, comparative biology and taxonomic classification.</title>
        <authorList>
            <person name="Goeker M."/>
        </authorList>
    </citation>
    <scope>NUCLEOTIDE SEQUENCE [LARGE SCALE GENOMIC DNA]</scope>
    <source>
        <strain evidence="1 2">DSM 28556</strain>
    </source>
</reference>
<keyword evidence="2" id="KW-1185">Reference proteome</keyword>
<accession>A0A2V3W6R9</accession>
<dbReference type="OrthoDB" id="1684731at2"/>
<protein>
    <submittedName>
        <fullName evidence="1">Uncharacterized protein DUF1657</fullName>
    </submittedName>
</protein>
<dbReference type="AlphaFoldDB" id="A0A2V3W6R9"/>